<keyword evidence="3" id="KW-1185">Reference proteome</keyword>
<name>A0A923M7H8_9BURK</name>
<dbReference type="EMBL" id="JACORU010000001">
    <property type="protein sequence ID" value="MBC5764144.1"/>
    <property type="molecule type" value="Genomic_DNA"/>
</dbReference>
<evidence type="ECO:0000259" key="1">
    <source>
        <dbReference type="Pfam" id="PF25559"/>
    </source>
</evidence>
<comment type="caution">
    <text evidence="2">The sequence shown here is derived from an EMBL/GenBank/DDBJ whole genome shotgun (WGS) entry which is preliminary data.</text>
</comment>
<gene>
    <name evidence="2" type="ORF">H8R02_06775</name>
</gene>
<feature type="domain" description="DUF7931" evidence="1">
    <location>
        <begin position="26"/>
        <end position="165"/>
    </location>
</feature>
<sequence>MDAYRALVRRLAEKRDPEIISNSSIDHATVLVAEMLRRGQGEAHIFSGALNPALYSTPEVIGAMTSFLTAADSCVKIIVQEKEKAIPNWEIFLSRMTVEPEMLDRIDIRVGNDFVVSQPFHFTTVGSDFFRFEPDREKHEAFASFGRPGDVAQMTEVFEAFWGLSPTSLKELAATA</sequence>
<reference evidence="2" key="1">
    <citation type="submission" date="2020-08" db="EMBL/GenBank/DDBJ databases">
        <title>Ramlibacter sp. GTP1 16S ribosomal RNA gene genome sequencing and assembly.</title>
        <authorList>
            <person name="Kang M."/>
        </authorList>
    </citation>
    <scope>NUCLEOTIDE SEQUENCE</scope>
    <source>
        <strain evidence="2">GTP1</strain>
    </source>
</reference>
<dbReference type="AlphaFoldDB" id="A0A923M7H8"/>
<dbReference type="RefSeq" id="WP_187080541.1">
    <property type="nucleotide sequence ID" value="NZ_JACORU010000001.1"/>
</dbReference>
<dbReference type="Pfam" id="PF25559">
    <property type="entry name" value="DUF7931"/>
    <property type="match status" value="1"/>
</dbReference>
<evidence type="ECO:0000313" key="3">
    <source>
        <dbReference type="Proteomes" id="UP000596827"/>
    </source>
</evidence>
<accession>A0A923M7H8</accession>
<dbReference type="Proteomes" id="UP000596827">
    <property type="component" value="Unassembled WGS sequence"/>
</dbReference>
<proteinExistence type="predicted"/>
<dbReference type="InterPro" id="IPR057691">
    <property type="entry name" value="DUF7931"/>
</dbReference>
<protein>
    <recommendedName>
        <fullName evidence="1">DUF7931 domain-containing protein</fullName>
    </recommendedName>
</protein>
<evidence type="ECO:0000313" key="2">
    <source>
        <dbReference type="EMBL" id="MBC5764144.1"/>
    </source>
</evidence>
<organism evidence="2 3">
    <name type="scientific">Ramlibacter albus</name>
    <dbReference type="NCBI Taxonomy" id="2079448"/>
    <lineage>
        <taxon>Bacteria</taxon>
        <taxon>Pseudomonadati</taxon>
        <taxon>Pseudomonadota</taxon>
        <taxon>Betaproteobacteria</taxon>
        <taxon>Burkholderiales</taxon>
        <taxon>Comamonadaceae</taxon>
        <taxon>Ramlibacter</taxon>
    </lineage>
</organism>